<reference evidence="9" key="1">
    <citation type="submission" date="2023-08" db="EMBL/GenBank/DDBJ databases">
        <title>Black Yeasts Isolated from many extreme environments.</title>
        <authorList>
            <person name="Coleine C."/>
            <person name="Stajich J.E."/>
            <person name="Selbmann L."/>
        </authorList>
    </citation>
    <scope>NUCLEOTIDE SEQUENCE</scope>
    <source>
        <strain evidence="9">CCFEE 5401</strain>
    </source>
</reference>
<feature type="region of interest" description="Disordered" evidence="6">
    <location>
        <begin position="289"/>
        <end position="311"/>
    </location>
</feature>
<dbReference type="Proteomes" id="UP001310890">
    <property type="component" value="Unassembled WGS sequence"/>
</dbReference>
<evidence type="ECO:0000256" key="2">
    <source>
        <dbReference type="ARBA" id="ARBA00022692"/>
    </source>
</evidence>
<comment type="subcellular location">
    <subcellularLocation>
        <location evidence="1">Membrane</location>
        <topology evidence="1">Multi-pass membrane protein</topology>
    </subcellularLocation>
</comment>
<feature type="transmembrane region" description="Helical" evidence="7">
    <location>
        <begin position="256"/>
        <end position="276"/>
    </location>
</feature>
<feature type="transmembrane region" description="Helical" evidence="7">
    <location>
        <begin position="185"/>
        <end position="205"/>
    </location>
</feature>
<keyword evidence="3 7" id="KW-1133">Transmembrane helix</keyword>
<dbReference type="AlphaFoldDB" id="A0AAN7TKD2"/>
<organism evidence="9 10">
    <name type="scientific">Meristemomyces frigidus</name>
    <dbReference type="NCBI Taxonomy" id="1508187"/>
    <lineage>
        <taxon>Eukaryota</taxon>
        <taxon>Fungi</taxon>
        <taxon>Dikarya</taxon>
        <taxon>Ascomycota</taxon>
        <taxon>Pezizomycotina</taxon>
        <taxon>Dothideomycetes</taxon>
        <taxon>Dothideomycetidae</taxon>
        <taxon>Mycosphaerellales</taxon>
        <taxon>Teratosphaeriaceae</taxon>
        <taxon>Meristemomyces</taxon>
    </lineage>
</organism>
<accession>A0AAN7TKD2</accession>
<keyword evidence="2 7" id="KW-0812">Transmembrane</keyword>
<name>A0AAN7TKD2_9PEZI</name>
<dbReference type="EMBL" id="JAVRRL010000049">
    <property type="protein sequence ID" value="KAK5110423.1"/>
    <property type="molecule type" value="Genomic_DNA"/>
</dbReference>
<evidence type="ECO:0000256" key="7">
    <source>
        <dbReference type="SAM" id="Phobius"/>
    </source>
</evidence>
<dbReference type="InterPro" id="IPR049326">
    <property type="entry name" value="Rhodopsin_dom_fungi"/>
</dbReference>
<evidence type="ECO:0000256" key="4">
    <source>
        <dbReference type="ARBA" id="ARBA00023136"/>
    </source>
</evidence>
<evidence type="ECO:0000256" key="6">
    <source>
        <dbReference type="SAM" id="MobiDB-lite"/>
    </source>
</evidence>
<dbReference type="InterPro" id="IPR052337">
    <property type="entry name" value="SAT4-like"/>
</dbReference>
<feature type="transmembrane region" description="Helical" evidence="7">
    <location>
        <begin position="53"/>
        <end position="75"/>
    </location>
</feature>
<feature type="transmembrane region" description="Helical" evidence="7">
    <location>
        <begin position="22"/>
        <end position="41"/>
    </location>
</feature>
<feature type="domain" description="Rhodopsin" evidence="8">
    <location>
        <begin position="37"/>
        <end position="281"/>
    </location>
</feature>
<evidence type="ECO:0000256" key="3">
    <source>
        <dbReference type="ARBA" id="ARBA00022989"/>
    </source>
</evidence>
<evidence type="ECO:0000313" key="9">
    <source>
        <dbReference type="EMBL" id="KAK5110423.1"/>
    </source>
</evidence>
<feature type="compositionally biased region" description="Basic and acidic residues" evidence="6">
    <location>
        <begin position="335"/>
        <end position="345"/>
    </location>
</feature>
<dbReference type="GO" id="GO:0016020">
    <property type="term" value="C:membrane"/>
    <property type="evidence" value="ECO:0007669"/>
    <property type="project" value="UniProtKB-SubCell"/>
</dbReference>
<evidence type="ECO:0000259" key="8">
    <source>
        <dbReference type="Pfam" id="PF20684"/>
    </source>
</evidence>
<keyword evidence="4 7" id="KW-0472">Membrane</keyword>
<dbReference type="PANTHER" id="PTHR33048:SF42">
    <property type="entry name" value="INTEGRAL MEMBRANE PROTEIN"/>
    <property type="match status" value="1"/>
</dbReference>
<dbReference type="Pfam" id="PF20684">
    <property type="entry name" value="Fung_rhodopsin"/>
    <property type="match status" value="1"/>
</dbReference>
<feature type="transmembrane region" description="Helical" evidence="7">
    <location>
        <begin position="135"/>
        <end position="157"/>
    </location>
</feature>
<feature type="transmembrane region" description="Helical" evidence="7">
    <location>
        <begin position="217"/>
        <end position="236"/>
    </location>
</feature>
<protein>
    <recommendedName>
        <fullName evidence="8">Rhodopsin domain-containing protein</fullName>
    </recommendedName>
</protein>
<sequence length="393" mass="43038">MADTAPPTPAFLAESTVGTVRTVMWAAVAIATVFVILRLWVRIKVRKAFGLDDGIVAAATVFLIAYAVVCHIATIHGLGRHVAYVATLPTGPKDLIEVGFLAELAQVLAVLSCTLGKTSFAVTLLRIVVQPTIKYILWFIIISMNAVNVLVCILVYAQCKDPRHLWNPEIPGHCLPPSIFTNLSLFVGAYSGAQDFVLALLPWVFIMQLQMNYREKLAIALAMSLGVFAGATAIVKTTYLVALSKKTDFTWALPPLFWWAAAEDGLTIVACSIPVLRPLLKVVMNGSTFRKTSDRDGKPRTSRSGRDNFMHELDGKVSSEPIYTGPDGIEATRATAERAHPERQRAQAAFDDGGSEQSILEEHTPHVSLTRDPRLIEGKGRIVTTREVNVRYD</sequence>
<comment type="caution">
    <text evidence="9">The sequence shown here is derived from an EMBL/GenBank/DDBJ whole genome shotgun (WGS) entry which is preliminary data.</text>
</comment>
<feature type="region of interest" description="Disordered" evidence="6">
    <location>
        <begin position="335"/>
        <end position="356"/>
    </location>
</feature>
<comment type="similarity">
    <text evidence="5">Belongs to the SAT4 family.</text>
</comment>
<evidence type="ECO:0000256" key="1">
    <source>
        <dbReference type="ARBA" id="ARBA00004141"/>
    </source>
</evidence>
<gene>
    <name evidence="9" type="ORF">LTR62_005774</name>
</gene>
<proteinExistence type="inferred from homology"/>
<evidence type="ECO:0000313" key="10">
    <source>
        <dbReference type="Proteomes" id="UP001310890"/>
    </source>
</evidence>
<dbReference type="PANTHER" id="PTHR33048">
    <property type="entry name" value="PTH11-LIKE INTEGRAL MEMBRANE PROTEIN (AFU_ORTHOLOGUE AFUA_5G11245)"/>
    <property type="match status" value="1"/>
</dbReference>
<feature type="compositionally biased region" description="Basic and acidic residues" evidence="6">
    <location>
        <begin position="291"/>
        <end position="311"/>
    </location>
</feature>
<evidence type="ECO:0000256" key="5">
    <source>
        <dbReference type="ARBA" id="ARBA00038359"/>
    </source>
</evidence>